<dbReference type="InterPro" id="IPR029026">
    <property type="entry name" value="tRNA_m1G_MTases_N"/>
</dbReference>
<dbReference type="InterPro" id="IPR056921">
    <property type="entry name" value="TARBP1_dom"/>
</dbReference>
<dbReference type="PANTHER" id="PTHR12029">
    <property type="entry name" value="RNA METHYLTRANSFERASE"/>
    <property type="match status" value="1"/>
</dbReference>
<evidence type="ECO:0000256" key="1">
    <source>
        <dbReference type="ARBA" id="ARBA00007228"/>
    </source>
</evidence>
<evidence type="ECO:0000259" key="13">
    <source>
        <dbReference type="Pfam" id="PF00588"/>
    </source>
</evidence>
<evidence type="ECO:0000256" key="2">
    <source>
        <dbReference type="ARBA" id="ARBA00011407"/>
    </source>
</evidence>
<feature type="domain" description="TARBP1" evidence="14">
    <location>
        <begin position="260"/>
        <end position="369"/>
    </location>
</feature>
<evidence type="ECO:0000256" key="7">
    <source>
        <dbReference type="ARBA" id="ARBA00022990"/>
    </source>
</evidence>
<evidence type="ECO:0000256" key="9">
    <source>
        <dbReference type="ARBA" id="ARBA00093361"/>
    </source>
</evidence>
<dbReference type="PANTHER" id="PTHR12029:SF11">
    <property type="entry name" value="METHYLTRANSFERASE TARBP1-RELATED"/>
    <property type="match status" value="1"/>
</dbReference>
<dbReference type="PROSITE" id="PS51624">
    <property type="entry name" value="SAM_MT_TRMH_2"/>
    <property type="match status" value="1"/>
</dbReference>
<keyword evidence="6" id="KW-0694">RNA-binding</keyword>
<evidence type="ECO:0000256" key="5">
    <source>
        <dbReference type="ARBA" id="ARBA00022691"/>
    </source>
</evidence>
<dbReference type="InterPro" id="IPR001537">
    <property type="entry name" value="SpoU_MeTrfase"/>
</dbReference>
<dbReference type="GO" id="GO:0003723">
    <property type="term" value="F:RNA binding"/>
    <property type="evidence" value="ECO:0007669"/>
    <property type="project" value="UniProtKB-KW"/>
</dbReference>
<dbReference type="Pfam" id="PF25050">
    <property type="entry name" value="TARBP1"/>
    <property type="match status" value="1"/>
</dbReference>
<evidence type="ECO:0000256" key="10">
    <source>
        <dbReference type="ARBA" id="ARBA00093594"/>
    </source>
</evidence>
<dbReference type="InterPro" id="IPR016024">
    <property type="entry name" value="ARM-type_fold"/>
</dbReference>
<evidence type="ECO:0000256" key="4">
    <source>
        <dbReference type="ARBA" id="ARBA00022679"/>
    </source>
</evidence>
<keyword evidence="3" id="KW-0489">Methyltransferase</keyword>
<reference evidence="15 16" key="1">
    <citation type="submission" date="2024-09" db="EMBL/GenBank/DDBJ databases">
        <title>A chromosome-level genome assembly of Gray's grenadier anchovy, Coilia grayii.</title>
        <authorList>
            <person name="Fu Z."/>
        </authorList>
    </citation>
    <scope>NUCLEOTIDE SEQUENCE [LARGE SCALE GENOMIC DNA]</scope>
    <source>
        <strain evidence="15">G4</strain>
        <tissue evidence="15">Muscle</tissue>
    </source>
</reference>
<evidence type="ECO:0000256" key="6">
    <source>
        <dbReference type="ARBA" id="ARBA00022884"/>
    </source>
</evidence>
<dbReference type="EC" id="2.1.1.34" evidence="10"/>
<dbReference type="SUPFAM" id="SSF48371">
    <property type="entry name" value="ARM repeat"/>
    <property type="match status" value="1"/>
</dbReference>
<comment type="function">
    <text evidence="9">S-adenosyl-L-methionine-dependent 2'-O-ribose methyltransferase that catalyzes the formation of 2'-O-methylguanosine at position 18 (Gm18) in a subset of tRNA. Selectively mediates Gm18 methylation of tRNAGln-TTG/CTG and tRNASer-TGA/GCT. Gm18 modification can enhance the stability of modified tRNAs.</text>
</comment>
<dbReference type="EMBL" id="JBHFQA010000018">
    <property type="protein sequence ID" value="KAL2083029.1"/>
    <property type="molecule type" value="Genomic_DNA"/>
</dbReference>
<name>A0ABD1J762_9TELE</name>
<evidence type="ECO:0000256" key="3">
    <source>
        <dbReference type="ARBA" id="ARBA00022603"/>
    </source>
</evidence>
<dbReference type="SUPFAM" id="SSF75217">
    <property type="entry name" value="alpha/beta knot"/>
    <property type="match status" value="1"/>
</dbReference>
<dbReference type="FunFam" id="3.40.1280.10:FF:000010">
    <property type="entry name" value="probable methyltransferase TARBP1"/>
    <property type="match status" value="1"/>
</dbReference>
<accession>A0ABD1J762</accession>
<keyword evidence="16" id="KW-1185">Reference proteome</keyword>
<keyword evidence="4" id="KW-0808">Transferase</keyword>
<evidence type="ECO:0000313" key="15">
    <source>
        <dbReference type="EMBL" id="KAL2083029.1"/>
    </source>
</evidence>
<comment type="subunit">
    <text evidence="2">Monomer and homodimer.</text>
</comment>
<dbReference type="Gene3D" id="3.40.1280.10">
    <property type="match status" value="1"/>
</dbReference>
<evidence type="ECO:0000256" key="11">
    <source>
        <dbReference type="ARBA" id="ARBA00093636"/>
    </source>
</evidence>
<dbReference type="InterPro" id="IPR025806">
    <property type="entry name" value="TARBP1"/>
</dbReference>
<evidence type="ECO:0000256" key="8">
    <source>
        <dbReference type="ARBA" id="ARBA00093266"/>
    </source>
</evidence>
<dbReference type="InterPro" id="IPR029028">
    <property type="entry name" value="Alpha/beta_knot_MTases"/>
</dbReference>
<evidence type="ECO:0000259" key="14">
    <source>
        <dbReference type="Pfam" id="PF25050"/>
    </source>
</evidence>
<dbReference type="GO" id="GO:0141100">
    <property type="term" value="F:tRNA (guanine(18)-2'-O)-methyltransferase activity"/>
    <property type="evidence" value="ECO:0007669"/>
    <property type="project" value="UniProtKB-EC"/>
</dbReference>
<dbReference type="InterPro" id="IPR045330">
    <property type="entry name" value="TRM3/TARBP1"/>
</dbReference>
<sequence length="1642" mass="183934">MSSLLINEFVAKWSNSDTILDSFLWSAESWPDLERVEAVHILLEALNTRSSEEKRNELSAKIRALIWERCTPLLMQISENALHKSEPGAKMLHSLCRLLSSCLALLRDSREVEKLALMTLSVFQSFEQHDGTQTKGQFDMEVAVEVLAVLLPLLSGDLDLLVKLTSCILSAVKVLSDDALVSKILVRVLFTLLHCVDDRSRGDILQRTWQDLCVYHEREKNALVTARTLLCLTAVSDYLFPPSLEMSFPTDLTNGLPDPRWSQSFWAIIQSGLTHRDNVARKRALYLLKKCVALTEIENTELGSSASPDGEIYFFRWIPSKSQVLQTFWQDYVLVMETLEENQIHVVRPVLNRINALIETTAIKENDAALVHPSWLLCVYQRMFHSENKAVMREGVYHLLELQLLRSPAFAITFSQFIVGPFMDVLSESSLYQRTANQMIGDCPDVGLKLQAFLVNFFGSLPQESKGPVLLQMIHRLGSRHWCAVPLLFLSQALASLPACPLLGPQGLQALREVLRCTMITHQVLLRGAAQCFLLHSALCLTDVESVNLEEVFNFLVHFRPEESLCRGTALWDEVCEWFVKNERAFRPAVGGGSDTGTPQEGELASTATDVGSLQTYTWHRLHAFLTVPASAEQMERLPDSGEAELLALAVLLWADVEEKRGGEEGRGGQGATQQALERLLLAWLEVLRRLSTNLYLPLRKSDKSLQLLLYLLQVRRTRTATQTNTADAVSGAVRGLVLSVVEPVQNFIARRLSGELQEVCDVERAALYLAVLRELLQEFGGVPWYHGNMQQSFLPALCASSLRMLREPAEQVPSVCGQVQRAVAMAVLSQLCEVAGSEASNGSLSLAAPSHHFSLPLAPLRHHFSLPQHLNQALLKPTTTASDAAPDDAPLLRHWGRVAARFIRDQWSCLGFLQRAAGPQGPRVEGQGEGEAPGPLVVLQAAVEALSLLPSDLVLPVLDCMALLLPQMVLREESQCVEAVSLSWRVVQGLSGNAHDFWPALQAFVRLAFHRAVLELTQDQAPTLTSTVQQIVCELMELSEVRSGVFNILISHCCHTWLPSDPGSDAGDGERFSSALSHLDILTKACLHGPVFRRDQRLIQEVQMYVEQLGDQCAANVAISSDNRDEQFPRVCVLAFLSHLQPTNQMHRQLMEELVLRLIEKDRGIAQAKARYYSNSLQHRTRNRVWQSLLLLLPKLRREFVVDTLLGYACEAGFSSNQASVKYLIEWSLLLVLHSNPTHMQRFWDCFSGDQEKTKTSICTFLSVLVHMDVLLPRLEDKVGQWRRALEVCLQWCFSHNFSVRLYALLALKRVWGLEGVRAEARGAMGGSDPLGGLATVIQACLAQAETAQNTGNAMRNWSRIQEHFFFGVFHPLKDYSVETIFYTFPRLSDLADDEWIPPWKFEKMATFSVDLSLPVRNPRADLGRMQPGDWIQQDRGELEQEEHWAEVQKKITAWRLSFQEQEPHLAAQQRALRLGKLTSALLVVASLIDKPTNLGGLCRTCEIFGASGLVLDSLRHVSDKQFQALSVSSELWLPMMEVKPCELSSFLQAKKAEGYCIVGVEQTANSQSLQEYSFPQKTLLLLGNEREGIPANLLQLLDVCVEIPQQGVTRSLNVHVSAALLVWEYTRQHLHSRHPAPVNL</sequence>
<protein>
    <recommendedName>
        <fullName evidence="11">tRNA (guanosine(18)-2'-O)-methyltransferase TARBP1</fullName>
        <ecNumber evidence="10">2.1.1.34</ecNumber>
    </recommendedName>
    <alternativeName>
        <fullName evidence="12">TAR RNA-binding protein 1</fullName>
    </alternativeName>
</protein>
<gene>
    <name evidence="15" type="ORF">ACEWY4_020802</name>
</gene>
<evidence type="ECO:0000313" key="16">
    <source>
        <dbReference type="Proteomes" id="UP001591681"/>
    </source>
</evidence>
<dbReference type="CDD" id="cd18091">
    <property type="entry name" value="SpoU-like_TRM3-like"/>
    <property type="match status" value="1"/>
</dbReference>
<dbReference type="Proteomes" id="UP001591681">
    <property type="component" value="Unassembled WGS sequence"/>
</dbReference>
<comment type="caution">
    <text evidence="15">The sequence shown here is derived from an EMBL/GenBank/DDBJ whole genome shotgun (WGS) entry which is preliminary data.</text>
</comment>
<evidence type="ECO:0000256" key="12">
    <source>
        <dbReference type="ARBA" id="ARBA00093656"/>
    </source>
</evidence>
<proteinExistence type="inferred from homology"/>
<dbReference type="InterPro" id="IPR044748">
    <property type="entry name" value="Trm3/TARBP1_C"/>
</dbReference>
<dbReference type="GO" id="GO:0032259">
    <property type="term" value="P:methylation"/>
    <property type="evidence" value="ECO:0007669"/>
    <property type="project" value="UniProtKB-KW"/>
</dbReference>
<keyword evidence="7" id="KW-0007">Acetylation</keyword>
<comment type="catalytic activity">
    <reaction evidence="8">
        <text>guanosine(18) in tRNA + S-adenosyl-L-methionine = 2'-O-methylguanosine(18) in tRNA + S-adenosyl-L-homocysteine + H(+)</text>
        <dbReference type="Rhea" id="RHEA:20077"/>
        <dbReference type="Rhea" id="RHEA-COMP:10190"/>
        <dbReference type="Rhea" id="RHEA-COMP:10192"/>
        <dbReference type="ChEBI" id="CHEBI:15378"/>
        <dbReference type="ChEBI" id="CHEBI:57856"/>
        <dbReference type="ChEBI" id="CHEBI:59789"/>
        <dbReference type="ChEBI" id="CHEBI:74269"/>
        <dbReference type="ChEBI" id="CHEBI:74445"/>
        <dbReference type="EC" id="2.1.1.34"/>
    </reaction>
    <physiologicalReaction direction="left-to-right" evidence="8">
        <dbReference type="Rhea" id="RHEA:20078"/>
    </physiologicalReaction>
</comment>
<comment type="similarity">
    <text evidence="1">Belongs to the class IV-like SAM-binding methyltransferase superfamily. RNA methyltransferase TrmH family.</text>
</comment>
<feature type="domain" description="tRNA/rRNA methyltransferase SpoU type" evidence="13">
    <location>
        <begin position="1483"/>
        <end position="1624"/>
    </location>
</feature>
<dbReference type="Pfam" id="PF00588">
    <property type="entry name" value="SpoU_methylase"/>
    <property type="match status" value="1"/>
</dbReference>
<keyword evidence="5" id="KW-0949">S-adenosyl-L-methionine</keyword>
<organism evidence="15 16">
    <name type="scientific">Coilia grayii</name>
    <name type="common">Gray's grenadier anchovy</name>
    <dbReference type="NCBI Taxonomy" id="363190"/>
    <lineage>
        <taxon>Eukaryota</taxon>
        <taxon>Metazoa</taxon>
        <taxon>Chordata</taxon>
        <taxon>Craniata</taxon>
        <taxon>Vertebrata</taxon>
        <taxon>Euteleostomi</taxon>
        <taxon>Actinopterygii</taxon>
        <taxon>Neopterygii</taxon>
        <taxon>Teleostei</taxon>
        <taxon>Clupei</taxon>
        <taxon>Clupeiformes</taxon>
        <taxon>Clupeoidei</taxon>
        <taxon>Engraulidae</taxon>
        <taxon>Coilinae</taxon>
        <taxon>Coilia</taxon>
    </lineage>
</organism>